<comment type="subcellular location">
    <subcellularLocation>
        <location evidence="1">Cell membrane</location>
        <topology evidence="1">Multi-pass membrane protein</topology>
    </subcellularLocation>
</comment>
<feature type="transmembrane region" description="Helical" evidence="6">
    <location>
        <begin position="217"/>
        <end position="241"/>
    </location>
</feature>
<feature type="transmembrane region" description="Helical" evidence="6">
    <location>
        <begin position="326"/>
        <end position="346"/>
    </location>
</feature>
<evidence type="ECO:0000256" key="5">
    <source>
        <dbReference type="ARBA" id="ARBA00023136"/>
    </source>
</evidence>
<keyword evidence="4 6" id="KW-1133">Transmembrane helix</keyword>
<feature type="transmembrane region" description="Helical" evidence="6">
    <location>
        <begin position="358"/>
        <end position="376"/>
    </location>
</feature>
<feature type="transmembrane region" description="Helical" evidence="6">
    <location>
        <begin position="174"/>
        <end position="196"/>
    </location>
</feature>
<keyword evidence="5 6" id="KW-0472">Membrane</keyword>
<feature type="transmembrane region" description="Helical" evidence="6">
    <location>
        <begin position="7"/>
        <end position="29"/>
    </location>
</feature>
<keyword evidence="2" id="KW-1003">Cell membrane</keyword>
<organism evidence="7 8">
    <name type="scientific">Photobacterium atrarenae</name>
    <dbReference type="NCBI Taxonomy" id="865757"/>
    <lineage>
        <taxon>Bacteria</taxon>
        <taxon>Pseudomonadati</taxon>
        <taxon>Pseudomonadota</taxon>
        <taxon>Gammaproteobacteria</taxon>
        <taxon>Vibrionales</taxon>
        <taxon>Vibrionaceae</taxon>
        <taxon>Photobacterium</taxon>
    </lineage>
</organism>
<evidence type="ECO:0000256" key="1">
    <source>
        <dbReference type="ARBA" id="ARBA00004651"/>
    </source>
</evidence>
<dbReference type="InterPro" id="IPR050833">
    <property type="entry name" value="Poly_Biosynth_Transport"/>
</dbReference>
<feature type="transmembrane region" description="Helical" evidence="6">
    <location>
        <begin position="297"/>
        <end position="320"/>
    </location>
</feature>
<dbReference type="Proteomes" id="UP001057998">
    <property type="component" value="Chromosome 1"/>
</dbReference>
<evidence type="ECO:0000256" key="6">
    <source>
        <dbReference type="SAM" id="Phobius"/>
    </source>
</evidence>
<feature type="transmembrane region" description="Helical" evidence="6">
    <location>
        <begin position="382"/>
        <end position="405"/>
    </location>
</feature>
<evidence type="ECO:0000313" key="8">
    <source>
        <dbReference type="Proteomes" id="UP001057998"/>
    </source>
</evidence>
<name>A0ABY5GIT2_9GAMM</name>
<protein>
    <submittedName>
        <fullName evidence="7">Lipopolysaccharide biosynthesis protein</fullName>
    </submittedName>
</protein>
<evidence type="ECO:0000256" key="3">
    <source>
        <dbReference type="ARBA" id="ARBA00022692"/>
    </source>
</evidence>
<feature type="transmembrane region" description="Helical" evidence="6">
    <location>
        <begin position="152"/>
        <end position="168"/>
    </location>
</feature>
<sequence length="436" mass="47351">METVKQILALTPFTFLNHFSRVILTVVLARLMGPEHYGTFAAMLVLSEVLLLPASLGFSASVVCLAYPMWQAEQIALLRGLRQVFLGSIAILGTLIVAGVLSGYAIFSPHQLAEQHLMYLLLIVPLAALMQTQSSLLLAFDRKKHALLSKQCVLEVLVLAFCLVAYLLEDEVILARICQLMIVALVIVVVGQHWLIAPSLAGREKMFRMKLWYRQSLTALASGAGVVLVAKLDVLLVHHWLGAHAVGIFYPVIVIAGLMAILSNAVGTFLKPVLLQAQSDPGSLTTQSTLRHAIRTFWGINTLLILVLSLAAHPLLTLYGETQIELGHELLLIMLAGQLLLPLRVVSASMISLMSNPIHNLYVLLGVSSLTVWLAYTLQPAYQLLGVTVAFSAGFVLGTLIRAVIVVKTIGVPWRVLWGLAGDASGKRWHVSGSSS</sequence>
<proteinExistence type="predicted"/>
<dbReference type="PANTHER" id="PTHR30250:SF11">
    <property type="entry name" value="O-ANTIGEN TRANSPORTER-RELATED"/>
    <property type="match status" value="1"/>
</dbReference>
<dbReference type="RefSeq" id="WP_255390381.1">
    <property type="nucleotide sequence ID" value="NZ_CP101508.1"/>
</dbReference>
<dbReference type="EMBL" id="CP101508">
    <property type="protein sequence ID" value="UTV29056.1"/>
    <property type="molecule type" value="Genomic_DNA"/>
</dbReference>
<feature type="transmembrane region" description="Helical" evidence="6">
    <location>
        <begin position="119"/>
        <end position="140"/>
    </location>
</feature>
<evidence type="ECO:0000256" key="4">
    <source>
        <dbReference type="ARBA" id="ARBA00022989"/>
    </source>
</evidence>
<keyword evidence="8" id="KW-1185">Reference proteome</keyword>
<gene>
    <name evidence="7" type="ORF">NNL38_07460</name>
</gene>
<evidence type="ECO:0000313" key="7">
    <source>
        <dbReference type="EMBL" id="UTV29056.1"/>
    </source>
</evidence>
<feature type="transmembrane region" description="Helical" evidence="6">
    <location>
        <begin position="247"/>
        <end position="270"/>
    </location>
</feature>
<reference evidence="7" key="1">
    <citation type="submission" date="2022-07" db="EMBL/GenBank/DDBJ databases">
        <title>Genome sequencing of Photobacterium atrarenae GJH2-4.</title>
        <authorList>
            <person name="Park S.-J."/>
        </authorList>
    </citation>
    <scope>NUCLEOTIDE SEQUENCE</scope>
    <source>
        <strain evidence="7">GJH2-4</strain>
    </source>
</reference>
<feature type="transmembrane region" description="Helical" evidence="6">
    <location>
        <begin position="84"/>
        <end position="107"/>
    </location>
</feature>
<feature type="transmembrane region" description="Helical" evidence="6">
    <location>
        <begin position="49"/>
        <end position="72"/>
    </location>
</feature>
<evidence type="ECO:0000256" key="2">
    <source>
        <dbReference type="ARBA" id="ARBA00022475"/>
    </source>
</evidence>
<dbReference type="Pfam" id="PF13440">
    <property type="entry name" value="Polysacc_synt_3"/>
    <property type="match status" value="1"/>
</dbReference>
<dbReference type="PANTHER" id="PTHR30250">
    <property type="entry name" value="PST FAMILY PREDICTED COLANIC ACID TRANSPORTER"/>
    <property type="match status" value="1"/>
</dbReference>
<keyword evidence="3 6" id="KW-0812">Transmembrane</keyword>
<accession>A0ABY5GIT2</accession>